<accession>A0A2T3BAN1</accession>
<gene>
    <name evidence="7" type="ORF">M430DRAFT_63947</name>
</gene>
<dbReference type="SUPFAM" id="SSF56176">
    <property type="entry name" value="FAD-binding/transporter-associated domain-like"/>
    <property type="match status" value="1"/>
</dbReference>
<dbReference type="EMBL" id="KZ679007">
    <property type="protein sequence ID" value="PSS25383.1"/>
    <property type="molecule type" value="Genomic_DNA"/>
</dbReference>
<evidence type="ECO:0000256" key="1">
    <source>
        <dbReference type="ARBA" id="ARBA00005466"/>
    </source>
</evidence>
<dbReference type="Pfam" id="PF01565">
    <property type="entry name" value="FAD_binding_4"/>
    <property type="match status" value="1"/>
</dbReference>
<dbReference type="RefSeq" id="XP_024723982.1">
    <property type="nucleotide sequence ID" value="XM_024869083.1"/>
</dbReference>
<dbReference type="InterPro" id="IPR016169">
    <property type="entry name" value="FAD-bd_PCMH_sub2"/>
</dbReference>
<dbReference type="GeneID" id="36577164"/>
<protein>
    <recommendedName>
        <fullName evidence="6">FAD-binding PCMH-type domain-containing protein</fullName>
    </recommendedName>
</protein>
<reference evidence="7 8" key="1">
    <citation type="journal article" date="2018" name="New Phytol.">
        <title>Comparative genomics and transcriptomics depict ericoid mycorrhizal fungi as versatile saprotrophs and plant mutualists.</title>
        <authorList>
            <person name="Martino E."/>
            <person name="Morin E."/>
            <person name="Grelet G.A."/>
            <person name="Kuo A."/>
            <person name="Kohler A."/>
            <person name="Daghino S."/>
            <person name="Barry K.W."/>
            <person name="Cichocki N."/>
            <person name="Clum A."/>
            <person name="Dockter R.B."/>
            <person name="Hainaut M."/>
            <person name="Kuo R.C."/>
            <person name="LaButti K."/>
            <person name="Lindahl B.D."/>
            <person name="Lindquist E.A."/>
            <person name="Lipzen A."/>
            <person name="Khouja H.R."/>
            <person name="Magnuson J."/>
            <person name="Murat C."/>
            <person name="Ohm R.A."/>
            <person name="Singer S.W."/>
            <person name="Spatafora J.W."/>
            <person name="Wang M."/>
            <person name="Veneault-Fourrey C."/>
            <person name="Henrissat B."/>
            <person name="Grigoriev I.V."/>
            <person name="Martin F.M."/>
            <person name="Perotto S."/>
        </authorList>
    </citation>
    <scope>NUCLEOTIDE SEQUENCE [LARGE SCALE GENOMIC DNA]</scope>
    <source>
        <strain evidence="7 8">ATCC 22711</strain>
    </source>
</reference>
<dbReference type="InterPro" id="IPR036318">
    <property type="entry name" value="FAD-bd_PCMH-like_sf"/>
</dbReference>
<organism evidence="7 8">
    <name type="scientific">Amorphotheca resinae ATCC 22711</name>
    <dbReference type="NCBI Taxonomy" id="857342"/>
    <lineage>
        <taxon>Eukaryota</taxon>
        <taxon>Fungi</taxon>
        <taxon>Dikarya</taxon>
        <taxon>Ascomycota</taxon>
        <taxon>Pezizomycotina</taxon>
        <taxon>Leotiomycetes</taxon>
        <taxon>Helotiales</taxon>
        <taxon>Amorphothecaceae</taxon>
        <taxon>Amorphotheca</taxon>
    </lineage>
</organism>
<dbReference type="PANTHER" id="PTHR42973:SF22">
    <property type="entry name" value="FAD-BINDING PCMH-TYPE DOMAIN-CONTAINING PROTEIN-RELATED"/>
    <property type="match status" value="1"/>
</dbReference>
<dbReference type="Proteomes" id="UP000241818">
    <property type="component" value="Unassembled WGS sequence"/>
</dbReference>
<keyword evidence="4" id="KW-0560">Oxidoreductase</keyword>
<proteinExistence type="inferred from homology"/>
<dbReference type="InterPro" id="IPR006094">
    <property type="entry name" value="Oxid_FAD_bind_N"/>
</dbReference>
<evidence type="ECO:0000259" key="6">
    <source>
        <dbReference type="PROSITE" id="PS51387"/>
    </source>
</evidence>
<dbReference type="PANTHER" id="PTHR42973">
    <property type="entry name" value="BINDING OXIDOREDUCTASE, PUTATIVE (AFU_ORTHOLOGUE AFUA_1G17690)-RELATED"/>
    <property type="match status" value="1"/>
</dbReference>
<dbReference type="InterPro" id="IPR016166">
    <property type="entry name" value="FAD-bd_PCMH"/>
</dbReference>
<evidence type="ECO:0000313" key="8">
    <source>
        <dbReference type="Proteomes" id="UP000241818"/>
    </source>
</evidence>
<sequence length="514" mass="54945">MVLFWSWVLVTLLAISDLLLATPNTTACADTCASLSHILGEKVVFPGTSNFTQSIGTYYSAQEAELTPSCVVLPSSAEDVSLFIKKLSSVNRAGYDPGYPSCPFAIKGGGHAPSTGAANINRGITLHLGALRQVSLNSDKSVISLGGGSHWGDAYDVLTPLGLSVAGGRNGDVGVAGLLTGGGISFFTARTGFSCDNVKNFEVVLADGSIVSANAKMNRGLWKALRGGSNNFGVVVRFDIPTFPQSNYLGGSVTFLVSSFEAQINAFTNLTAAEVFDPYMSVILTFFWSPQYGFLISNNLAHTSSNSSTSNPPASIQPFLNIQPQLFSTMRTSNVSDFINELTQSGAPLDGLRNSYATTTFQANASFMTEIFHFWNSTMAALTTLPSLASAGMTFEPIPTAITSKSERLGGNSLGLDARDGNLVLLQISLTWTSAADDKTMMMASEKLNNRIDAAAKSWGVFNRWKYLNYAAPYQEVIEGYGTISKSHLRAMSKVYDPLGFFQKVVPGGFKLFT</sequence>
<dbReference type="GO" id="GO:0071949">
    <property type="term" value="F:FAD binding"/>
    <property type="evidence" value="ECO:0007669"/>
    <property type="project" value="InterPro"/>
</dbReference>
<keyword evidence="3" id="KW-0274">FAD</keyword>
<keyword evidence="5" id="KW-0732">Signal</keyword>
<feature type="signal peptide" evidence="5">
    <location>
        <begin position="1"/>
        <end position="21"/>
    </location>
</feature>
<dbReference type="STRING" id="857342.A0A2T3BAN1"/>
<dbReference type="GO" id="GO:0016491">
    <property type="term" value="F:oxidoreductase activity"/>
    <property type="evidence" value="ECO:0007669"/>
    <property type="project" value="UniProtKB-KW"/>
</dbReference>
<feature type="chain" id="PRO_5015681432" description="FAD-binding PCMH-type domain-containing protein" evidence="5">
    <location>
        <begin position="22"/>
        <end position="514"/>
    </location>
</feature>
<dbReference type="OrthoDB" id="2151789at2759"/>
<evidence type="ECO:0000256" key="4">
    <source>
        <dbReference type="ARBA" id="ARBA00023002"/>
    </source>
</evidence>
<dbReference type="PROSITE" id="PS51387">
    <property type="entry name" value="FAD_PCMH"/>
    <property type="match status" value="1"/>
</dbReference>
<dbReference type="AlphaFoldDB" id="A0A2T3BAN1"/>
<evidence type="ECO:0000313" key="7">
    <source>
        <dbReference type="EMBL" id="PSS25383.1"/>
    </source>
</evidence>
<dbReference type="Gene3D" id="3.30.465.10">
    <property type="match status" value="1"/>
</dbReference>
<name>A0A2T3BAN1_AMORE</name>
<dbReference type="InterPro" id="IPR050416">
    <property type="entry name" value="FAD-linked_Oxidoreductase"/>
</dbReference>
<evidence type="ECO:0000256" key="5">
    <source>
        <dbReference type="SAM" id="SignalP"/>
    </source>
</evidence>
<dbReference type="InParanoid" id="A0A2T3BAN1"/>
<comment type="similarity">
    <text evidence="1">Belongs to the oxygen-dependent FAD-linked oxidoreductase family.</text>
</comment>
<evidence type="ECO:0000256" key="3">
    <source>
        <dbReference type="ARBA" id="ARBA00022827"/>
    </source>
</evidence>
<evidence type="ECO:0000256" key="2">
    <source>
        <dbReference type="ARBA" id="ARBA00022630"/>
    </source>
</evidence>
<keyword evidence="8" id="KW-1185">Reference proteome</keyword>
<keyword evidence="2" id="KW-0285">Flavoprotein</keyword>
<feature type="domain" description="FAD-binding PCMH-type" evidence="6">
    <location>
        <begin position="64"/>
        <end position="245"/>
    </location>
</feature>